<reference evidence="2" key="1">
    <citation type="journal article" date="2011" name="PLoS Genet.">
        <title>Genomic analysis of the necrotrophic fungal pathogens Sclerotinia sclerotiorum and Botrytis cinerea.</title>
        <authorList>
            <person name="Amselem J."/>
            <person name="Cuomo C.A."/>
            <person name="van Kan J.A."/>
            <person name="Viaud M."/>
            <person name="Benito E.P."/>
            <person name="Couloux A."/>
            <person name="Coutinho P.M."/>
            <person name="de Vries R.P."/>
            <person name="Dyer P.S."/>
            <person name="Fillinger S."/>
            <person name="Fournier E."/>
            <person name="Gout L."/>
            <person name="Hahn M."/>
            <person name="Kohn L."/>
            <person name="Lapalu N."/>
            <person name="Plummer K.M."/>
            <person name="Pradier J.M."/>
            <person name="Quevillon E."/>
            <person name="Sharon A."/>
            <person name="Simon A."/>
            <person name="ten Have A."/>
            <person name="Tudzynski B."/>
            <person name="Tudzynski P."/>
            <person name="Wincker P."/>
            <person name="Andrew M."/>
            <person name="Anthouard V."/>
            <person name="Beever R.E."/>
            <person name="Beffa R."/>
            <person name="Benoit I."/>
            <person name="Bouzid O."/>
            <person name="Brault B."/>
            <person name="Chen Z."/>
            <person name="Choquer M."/>
            <person name="Collemare J."/>
            <person name="Cotton P."/>
            <person name="Danchin E.G."/>
            <person name="Da Silva C."/>
            <person name="Gautier A."/>
            <person name="Giraud C."/>
            <person name="Giraud T."/>
            <person name="Gonzalez C."/>
            <person name="Grossetete S."/>
            <person name="Guldener U."/>
            <person name="Henrissat B."/>
            <person name="Howlett B.J."/>
            <person name="Kodira C."/>
            <person name="Kretschmer M."/>
            <person name="Lappartient A."/>
            <person name="Leroch M."/>
            <person name="Levis C."/>
            <person name="Mauceli E."/>
            <person name="Neuveglise C."/>
            <person name="Oeser B."/>
            <person name="Pearson M."/>
            <person name="Poulain J."/>
            <person name="Poussereau N."/>
            <person name="Quesneville H."/>
            <person name="Rascle C."/>
            <person name="Schumacher J."/>
            <person name="Segurens B."/>
            <person name="Sexton A."/>
            <person name="Silva E."/>
            <person name="Sirven C."/>
            <person name="Soanes D.M."/>
            <person name="Talbot N.J."/>
            <person name="Templeton M."/>
            <person name="Yandava C."/>
            <person name="Yarden O."/>
            <person name="Zeng Q."/>
            <person name="Rollins J.A."/>
            <person name="Lebrun M.H."/>
            <person name="Dickman M."/>
        </authorList>
    </citation>
    <scope>NUCLEOTIDE SEQUENCE [LARGE SCALE GENOMIC DNA]</scope>
    <source>
        <strain evidence="2">ATCC 18683 / 1980 / Ss-1</strain>
    </source>
</reference>
<dbReference type="HOGENOM" id="CLU_3143924_0_0_1"/>
<protein>
    <submittedName>
        <fullName evidence="1">Uncharacterized protein</fullName>
    </submittedName>
</protein>
<dbReference type="Proteomes" id="UP000001312">
    <property type="component" value="Unassembled WGS sequence"/>
</dbReference>
<dbReference type="AlphaFoldDB" id="A7F8Y2"/>
<dbReference type="KEGG" id="ssl:SS1G_14063"/>
<sequence>MKLSMTYKYGIIIEGWNFLVEVEDIPASKSKKFTRMVVKAVWVQWSWLT</sequence>
<name>A7F8Y2_SCLS1</name>
<accession>A7F8Y2</accession>
<dbReference type="EMBL" id="CH476649">
    <property type="protein sequence ID" value="EDN99203.1"/>
    <property type="molecule type" value="Genomic_DNA"/>
</dbReference>
<gene>
    <name evidence="1" type="ORF">SS1G_14063</name>
</gene>
<proteinExistence type="predicted"/>
<keyword evidence="2" id="KW-1185">Reference proteome</keyword>
<evidence type="ECO:0000313" key="2">
    <source>
        <dbReference type="Proteomes" id="UP000001312"/>
    </source>
</evidence>
<organism evidence="1 2">
    <name type="scientific">Sclerotinia sclerotiorum (strain ATCC 18683 / 1980 / Ss-1)</name>
    <name type="common">White mold</name>
    <name type="synonym">Whetzelinia sclerotiorum</name>
    <dbReference type="NCBI Taxonomy" id="665079"/>
    <lineage>
        <taxon>Eukaryota</taxon>
        <taxon>Fungi</taxon>
        <taxon>Dikarya</taxon>
        <taxon>Ascomycota</taxon>
        <taxon>Pezizomycotina</taxon>
        <taxon>Leotiomycetes</taxon>
        <taxon>Helotiales</taxon>
        <taxon>Sclerotiniaceae</taxon>
        <taxon>Sclerotinia</taxon>
    </lineage>
</organism>
<dbReference type="InParanoid" id="A7F8Y2"/>
<dbReference type="GeneID" id="5481059"/>
<evidence type="ECO:0000313" key="1">
    <source>
        <dbReference type="EMBL" id="EDN99203.1"/>
    </source>
</evidence>
<dbReference type="RefSeq" id="XP_001584966.1">
    <property type="nucleotide sequence ID" value="XM_001584916.1"/>
</dbReference>